<feature type="binding site" evidence="5">
    <location>
        <begin position="12"/>
        <end position="17"/>
    </location>
    <ligand>
        <name>ATP</name>
        <dbReference type="ChEBI" id="CHEBI:30616"/>
    </ligand>
</feature>
<keyword evidence="4 5" id="KW-0173">Coenzyme A biosynthesis</keyword>
<dbReference type="NCBIfam" id="TIGR00152">
    <property type="entry name" value="dephospho-CoA kinase"/>
    <property type="match status" value="1"/>
</dbReference>
<keyword evidence="5" id="KW-0963">Cytoplasm</keyword>
<comment type="function">
    <text evidence="5">Catalyzes the phosphorylation of the 3'-hydroxyl group of dephosphocoenzyme A to form coenzyme A.</text>
</comment>
<dbReference type="SUPFAM" id="SSF52540">
    <property type="entry name" value="P-loop containing nucleoside triphosphate hydrolases"/>
    <property type="match status" value="1"/>
</dbReference>
<dbReference type="PANTHER" id="PTHR10695">
    <property type="entry name" value="DEPHOSPHO-COA KINASE-RELATED"/>
    <property type="match status" value="1"/>
</dbReference>
<dbReference type="PANTHER" id="PTHR10695:SF46">
    <property type="entry name" value="BIFUNCTIONAL COENZYME A SYNTHASE-RELATED"/>
    <property type="match status" value="1"/>
</dbReference>
<name>A0A1H9YCI4_9GAMM</name>
<dbReference type="Pfam" id="PF01121">
    <property type="entry name" value="CoaE"/>
    <property type="match status" value="1"/>
</dbReference>
<comment type="subcellular location">
    <subcellularLocation>
        <location evidence="5">Cytoplasm</location>
    </subcellularLocation>
</comment>
<accession>A0A1H9YCI4</accession>
<dbReference type="PROSITE" id="PS51219">
    <property type="entry name" value="DPCK"/>
    <property type="match status" value="1"/>
</dbReference>
<evidence type="ECO:0000256" key="5">
    <source>
        <dbReference type="HAMAP-Rule" id="MF_00376"/>
    </source>
</evidence>
<dbReference type="UniPathway" id="UPA00241">
    <property type="reaction ID" value="UER00356"/>
</dbReference>
<evidence type="ECO:0000256" key="4">
    <source>
        <dbReference type="ARBA" id="ARBA00022993"/>
    </source>
</evidence>
<keyword evidence="5 7" id="KW-0418">Kinase</keyword>
<reference evidence="8" key="1">
    <citation type="submission" date="2016-10" db="EMBL/GenBank/DDBJ databases">
        <authorList>
            <person name="Varghese N."/>
            <person name="Submissions S."/>
        </authorList>
    </citation>
    <scope>NUCLEOTIDE SEQUENCE [LARGE SCALE GENOMIC DNA]</scope>
    <source>
        <strain evidence="8">DSM 18579</strain>
    </source>
</reference>
<dbReference type="GO" id="GO:0015937">
    <property type="term" value="P:coenzyme A biosynthetic process"/>
    <property type="evidence" value="ECO:0007669"/>
    <property type="project" value="UniProtKB-UniRule"/>
</dbReference>
<proteinExistence type="inferred from homology"/>
<dbReference type="HAMAP" id="MF_00376">
    <property type="entry name" value="Dephospho_CoA_kinase"/>
    <property type="match status" value="1"/>
</dbReference>
<evidence type="ECO:0000313" key="7">
    <source>
        <dbReference type="EMBL" id="SES66645.1"/>
    </source>
</evidence>
<keyword evidence="2 5" id="KW-0547">Nucleotide-binding</keyword>
<gene>
    <name evidence="5" type="primary">coaE</name>
    <name evidence="7" type="ORF">SAMN02583745_00182</name>
</gene>
<keyword evidence="3 5" id="KW-0067">ATP-binding</keyword>
<keyword evidence="5" id="KW-0808">Transferase</keyword>
<evidence type="ECO:0000256" key="2">
    <source>
        <dbReference type="ARBA" id="ARBA00022741"/>
    </source>
</evidence>
<dbReference type="AlphaFoldDB" id="A0A1H9YCI4"/>
<evidence type="ECO:0000256" key="3">
    <source>
        <dbReference type="ARBA" id="ARBA00022840"/>
    </source>
</evidence>
<dbReference type="GO" id="GO:0005737">
    <property type="term" value="C:cytoplasm"/>
    <property type="evidence" value="ECO:0007669"/>
    <property type="project" value="UniProtKB-SubCell"/>
</dbReference>
<evidence type="ECO:0000256" key="1">
    <source>
        <dbReference type="ARBA" id="ARBA00009018"/>
    </source>
</evidence>
<protein>
    <recommendedName>
        <fullName evidence="5 6">Dephospho-CoA kinase</fullName>
        <ecNumber evidence="5 6">2.7.1.24</ecNumber>
    </recommendedName>
    <alternativeName>
        <fullName evidence="5">Dephosphocoenzyme A kinase</fullName>
    </alternativeName>
</protein>
<dbReference type="OrthoDB" id="9812943at2"/>
<dbReference type="EMBL" id="FOHV01000001">
    <property type="protein sequence ID" value="SES66645.1"/>
    <property type="molecule type" value="Genomic_DNA"/>
</dbReference>
<dbReference type="InterPro" id="IPR001977">
    <property type="entry name" value="Depp_CoAkinase"/>
</dbReference>
<dbReference type="InterPro" id="IPR027417">
    <property type="entry name" value="P-loop_NTPase"/>
</dbReference>
<dbReference type="GO" id="GO:0005524">
    <property type="term" value="F:ATP binding"/>
    <property type="evidence" value="ECO:0007669"/>
    <property type="project" value="UniProtKB-UniRule"/>
</dbReference>
<comment type="pathway">
    <text evidence="5">Cofactor biosynthesis; coenzyme A biosynthesis; CoA from (R)-pantothenate: step 5/5.</text>
</comment>
<dbReference type="CDD" id="cd02022">
    <property type="entry name" value="DPCK"/>
    <property type="match status" value="1"/>
</dbReference>
<evidence type="ECO:0000256" key="6">
    <source>
        <dbReference type="NCBIfam" id="TIGR00152"/>
    </source>
</evidence>
<dbReference type="STRING" id="1123402.SAMN02583745_00182"/>
<dbReference type="Proteomes" id="UP000242642">
    <property type="component" value="Unassembled WGS sequence"/>
</dbReference>
<dbReference type="RefSeq" id="WP_093316778.1">
    <property type="nucleotide sequence ID" value="NZ_FOHV01000001.1"/>
</dbReference>
<evidence type="ECO:0000313" key="8">
    <source>
        <dbReference type="Proteomes" id="UP000242642"/>
    </source>
</evidence>
<sequence>MKYTVALTGGIGSGKTTVSNFFAKLGVIIIDADIIAREIVAPGSYGLSILVEKFGQAILQPDGTLDRGHLRNMMFGETDKHIQTKEMVNQILHPLIAKETQLQIANATSPYVLWVVPLLFENRLQKKANRILVVDVPESVQIARTINRDNVSKTQVEQILKSQASRKTRLSLADDVIYGDEMLETIEKQVILLHQKYLEQAYQTSEHTSRINL</sequence>
<comment type="catalytic activity">
    <reaction evidence="5">
        <text>3'-dephospho-CoA + ATP = ADP + CoA + H(+)</text>
        <dbReference type="Rhea" id="RHEA:18245"/>
        <dbReference type="ChEBI" id="CHEBI:15378"/>
        <dbReference type="ChEBI" id="CHEBI:30616"/>
        <dbReference type="ChEBI" id="CHEBI:57287"/>
        <dbReference type="ChEBI" id="CHEBI:57328"/>
        <dbReference type="ChEBI" id="CHEBI:456216"/>
        <dbReference type="EC" id="2.7.1.24"/>
    </reaction>
</comment>
<dbReference type="Gene3D" id="3.40.50.300">
    <property type="entry name" value="P-loop containing nucleotide triphosphate hydrolases"/>
    <property type="match status" value="1"/>
</dbReference>
<dbReference type="GO" id="GO:0004140">
    <property type="term" value="F:dephospho-CoA kinase activity"/>
    <property type="evidence" value="ECO:0007669"/>
    <property type="project" value="UniProtKB-UniRule"/>
</dbReference>
<keyword evidence="8" id="KW-1185">Reference proteome</keyword>
<organism evidence="7 8">
    <name type="scientific">Thorsellia anophelis DSM 18579</name>
    <dbReference type="NCBI Taxonomy" id="1123402"/>
    <lineage>
        <taxon>Bacteria</taxon>
        <taxon>Pseudomonadati</taxon>
        <taxon>Pseudomonadota</taxon>
        <taxon>Gammaproteobacteria</taxon>
        <taxon>Enterobacterales</taxon>
        <taxon>Thorselliaceae</taxon>
        <taxon>Thorsellia</taxon>
    </lineage>
</organism>
<comment type="similarity">
    <text evidence="1 5">Belongs to the CoaE family.</text>
</comment>
<dbReference type="EC" id="2.7.1.24" evidence="5 6"/>